<name>A0AAE0BTM7_9CHLO</name>
<evidence type="ECO:0000313" key="3">
    <source>
        <dbReference type="Proteomes" id="UP001190700"/>
    </source>
</evidence>
<organism evidence="2 3">
    <name type="scientific">Cymbomonas tetramitiformis</name>
    <dbReference type="NCBI Taxonomy" id="36881"/>
    <lineage>
        <taxon>Eukaryota</taxon>
        <taxon>Viridiplantae</taxon>
        <taxon>Chlorophyta</taxon>
        <taxon>Pyramimonadophyceae</taxon>
        <taxon>Pyramimonadales</taxon>
        <taxon>Pyramimonadaceae</taxon>
        <taxon>Cymbomonas</taxon>
    </lineage>
</organism>
<protein>
    <submittedName>
        <fullName evidence="2">Uncharacterized protein</fullName>
    </submittedName>
</protein>
<evidence type="ECO:0000256" key="1">
    <source>
        <dbReference type="SAM" id="MobiDB-lite"/>
    </source>
</evidence>
<accession>A0AAE0BTM7</accession>
<comment type="caution">
    <text evidence="2">The sequence shown here is derived from an EMBL/GenBank/DDBJ whole genome shotgun (WGS) entry which is preliminary data.</text>
</comment>
<sequence length="195" mass="22223">MLRVAGITDTHSAQRPDTPLEDELRNRHATRFLGDCVQARLSIREAVEYHGLTWNALSDLCGPNSLHFLIPRQCAADAETPSSLARLFGAKRRFDSKGALWMRDMDELLAKKMGLTWRAMLKNGITYELLRDMRTSLSRFESTYGALQKRFDDGIGGLTMRQLQGLSWDVDLYRKRTAEQKNEIGVPRKPLIIDV</sequence>
<reference evidence="2 3" key="1">
    <citation type="journal article" date="2015" name="Genome Biol. Evol.">
        <title>Comparative Genomics of a Bacterivorous Green Alga Reveals Evolutionary Causalities and Consequences of Phago-Mixotrophic Mode of Nutrition.</title>
        <authorList>
            <person name="Burns J.A."/>
            <person name="Paasch A."/>
            <person name="Narechania A."/>
            <person name="Kim E."/>
        </authorList>
    </citation>
    <scope>NUCLEOTIDE SEQUENCE [LARGE SCALE GENOMIC DNA]</scope>
    <source>
        <strain evidence="2 3">PLY_AMNH</strain>
    </source>
</reference>
<feature type="region of interest" description="Disordered" evidence="1">
    <location>
        <begin position="1"/>
        <end position="20"/>
    </location>
</feature>
<dbReference type="EMBL" id="LGRX02033150">
    <property type="protein sequence ID" value="KAK3242591.1"/>
    <property type="molecule type" value="Genomic_DNA"/>
</dbReference>
<gene>
    <name evidence="2" type="ORF">CYMTET_47750</name>
</gene>
<dbReference type="Proteomes" id="UP001190700">
    <property type="component" value="Unassembled WGS sequence"/>
</dbReference>
<evidence type="ECO:0000313" key="2">
    <source>
        <dbReference type="EMBL" id="KAK3242591.1"/>
    </source>
</evidence>
<dbReference type="AlphaFoldDB" id="A0AAE0BTM7"/>
<keyword evidence="3" id="KW-1185">Reference proteome</keyword>
<proteinExistence type="predicted"/>